<sequence>MGDDVSEAELADRVNKALEAYALKKGAKSHIWICVTEDNGPVGGCSPNLRPYGPGLMDEVEKATGKRIVVTDGSLQPNLLTAEQVFNAAAKTKHVEIHPIVALLINGMNELNNHKIPRINALTDPSTVPEWFPFSADKYAARAQKMDLPELFKVMDVVFASIRGDLPKIKKLHTMLENVFKSGCCSIGTRAAVDAFFDFLTQDAMQPVVTEALSGLFRKRLQSELENGSGVQEKRRRGDGDGGTGDKAEPESDESPEDRRQWSNPSDTSSLSFLWPFEDSLQSPALVQRATR</sequence>
<keyword evidence="3" id="KW-1185">Reference proteome</keyword>
<dbReference type="EMBL" id="DF236980">
    <property type="protein sequence ID" value="GAQ79480.1"/>
    <property type="molecule type" value="Genomic_DNA"/>
</dbReference>
<protein>
    <submittedName>
        <fullName evidence="2">Uncharacterized protein</fullName>
    </submittedName>
</protein>
<dbReference type="Proteomes" id="UP000054558">
    <property type="component" value="Unassembled WGS sequence"/>
</dbReference>
<proteinExistence type="predicted"/>
<accession>A0A1Y1HLI6</accession>
<reference evidence="2 3" key="1">
    <citation type="journal article" date="2014" name="Nat. Commun.">
        <title>Klebsormidium flaccidum genome reveals primary factors for plant terrestrial adaptation.</title>
        <authorList>
            <person name="Hori K."/>
            <person name="Maruyama F."/>
            <person name="Fujisawa T."/>
            <person name="Togashi T."/>
            <person name="Yamamoto N."/>
            <person name="Seo M."/>
            <person name="Sato S."/>
            <person name="Yamada T."/>
            <person name="Mori H."/>
            <person name="Tajima N."/>
            <person name="Moriyama T."/>
            <person name="Ikeuchi M."/>
            <person name="Watanabe M."/>
            <person name="Wada H."/>
            <person name="Kobayashi K."/>
            <person name="Saito M."/>
            <person name="Masuda T."/>
            <person name="Sasaki-Sekimoto Y."/>
            <person name="Mashiguchi K."/>
            <person name="Awai K."/>
            <person name="Shimojima M."/>
            <person name="Masuda S."/>
            <person name="Iwai M."/>
            <person name="Nobusawa T."/>
            <person name="Narise T."/>
            <person name="Kondo S."/>
            <person name="Saito H."/>
            <person name="Sato R."/>
            <person name="Murakawa M."/>
            <person name="Ihara Y."/>
            <person name="Oshima-Yamada Y."/>
            <person name="Ohtaka K."/>
            <person name="Satoh M."/>
            <person name="Sonobe K."/>
            <person name="Ishii M."/>
            <person name="Ohtani R."/>
            <person name="Kanamori-Sato M."/>
            <person name="Honoki R."/>
            <person name="Miyazaki D."/>
            <person name="Mochizuki H."/>
            <person name="Umetsu J."/>
            <person name="Higashi K."/>
            <person name="Shibata D."/>
            <person name="Kamiya Y."/>
            <person name="Sato N."/>
            <person name="Nakamura Y."/>
            <person name="Tabata S."/>
            <person name="Ida S."/>
            <person name="Kurokawa K."/>
            <person name="Ohta H."/>
        </authorList>
    </citation>
    <scope>NUCLEOTIDE SEQUENCE [LARGE SCALE GENOMIC DNA]</scope>
    <source>
        <strain evidence="2 3">NIES-2285</strain>
    </source>
</reference>
<name>A0A1Y1HLI6_KLENI</name>
<evidence type="ECO:0000313" key="3">
    <source>
        <dbReference type="Proteomes" id="UP000054558"/>
    </source>
</evidence>
<evidence type="ECO:0000256" key="1">
    <source>
        <dbReference type="SAM" id="MobiDB-lite"/>
    </source>
</evidence>
<organism evidence="2 3">
    <name type="scientific">Klebsormidium nitens</name>
    <name type="common">Green alga</name>
    <name type="synonym">Ulothrix nitens</name>
    <dbReference type="NCBI Taxonomy" id="105231"/>
    <lineage>
        <taxon>Eukaryota</taxon>
        <taxon>Viridiplantae</taxon>
        <taxon>Streptophyta</taxon>
        <taxon>Klebsormidiophyceae</taxon>
        <taxon>Klebsormidiales</taxon>
        <taxon>Klebsormidiaceae</taxon>
        <taxon>Klebsormidium</taxon>
    </lineage>
</organism>
<feature type="compositionally biased region" description="Basic and acidic residues" evidence="1">
    <location>
        <begin position="232"/>
        <end position="250"/>
    </location>
</feature>
<dbReference type="AlphaFoldDB" id="A0A1Y1HLI6"/>
<feature type="region of interest" description="Disordered" evidence="1">
    <location>
        <begin position="227"/>
        <end position="268"/>
    </location>
</feature>
<evidence type="ECO:0000313" key="2">
    <source>
        <dbReference type="EMBL" id="GAQ79480.1"/>
    </source>
</evidence>
<gene>
    <name evidence="2" type="ORF">KFL_000310300</name>
</gene>